<name>A0A226C3C7_9FIRM</name>
<feature type="binding site" evidence="5">
    <location>
        <position position="120"/>
    </location>
    <ligand>
        <name>NAD(+)</name>
        <dbReference type="ChEBI" id="CHEBI:57540"/>
    </ligand>
</feature>
<evidence type="ECO:0000256" key="1">
    <source>
        <dbReference type="ARBA" id="ARBA00007406"/>
    </source>
</evidence>
<feature type="binding site" evidence="4">
    <location>
        <begin position="151"/>
        <end position="153"/>
    </location>
    <ligand>
        <name>D-glyceraldehyde 3-phosphate</name>
        <dbReference type="ChEBI" id="CHEBI:59776"/>
    </ligand>
</feature>
<evidence type="ECO:0000256" key="2">
    <source>
        <dbReference type="ARBA" id="ARBA00023002"/>
    </source>
</evidence>
<evidence type="ECO:0000256" key="5">
    <source>
        <dbReference type="PIRSR" id="PIRSR000149-3"/>
    </source>
</evidence>
<dbReference type="PANTHER" id="PTHR43148">
    <property type="entry name" value="GLYCERALDEHYDE-3-PHOSPHATE DEHYDROGENASE 2"/>
    <property type="match status" value="1"/>
</dbReference>
<sequence length="335" mass="36661">MTVRVAINGFGRIGRHCLRNSLASDQVEVVAINDLGDIGSLSHLFKYDSLYGAYDGEVKVEGDKLVVDGNEIKVLSEQEPDKLPWDDLNVDIVLEATGIFRDREGAKRHLIAGANRVIITAPAKNEDITIVLGVNEDDYNPEEHRIISNASCTTNCVAPVVKVLDEAFGIEKALMTTVHSYTNDQNILDLPHKDMRRARAAAESIIPTTTGAAKAVSLVLPHLDDKIDGFAMRVPTPTVSIVDLAVYIEKDKVTSEEVNNKLKEAAEGELQGILGFSDEPLVSMDYKGSEHSSIVDGISTMVVQDNLVKAVAWYDNEWAYAKRVIDLAAYIGNKN</sequence>
<dbReference type="NCBIfam" id="TIGR01534">
    <property type="entry name" value="GAPDH-I"/>
    <property type="match status" value="1"/>
</dbReference>
<evidence type="ECO:0000256" key="6">
    <source>
        <dbReference type="PIRSR" id="PIRSR000149-4"/>
    </source>
</evidence>
<keyword evidence="5" id="KW-0520">NAD</keyword>
<dbReference type="Pfam" id="PF02800">
    <property type="entry name" value="Gp_dh_C"/>
    <property type="match status" value="1"/>
</dbReference>
<dbReference type="AlphaFoldDB" id="A0A226C3C7"/>
<dbReference type="FunFam" id="3.40.50.720:FF:000001">
    <property type="entry name" value="Glyceraldehyde-3-phosphate dehydrogenase"/>
    <property type="match status" value="1"/>
</dbReference>
<comment type="similarity">
    <text evidence="1 7">Belongs to the glyceraldehyde-3-phosphate dehydrogenase family.</text>
</comment>
<dbReference type="InterPro" id="IPR036291">
    <property type="entry name" value="NAD(P)-bd_dom_sf"/>
</dbReference>
<dbReference type="GO" id="GO:0016620">
    <property type="term" value="F:oxidoreductase activity, acting on the aldehyde or oxo group of donors, NAD or NADP as acceptor"/>
    <property type="evidence" value="ECO:0007669"/>
    <property type="project" value="InterPro"/>
</dbReference>
<dbReference type="Pfam" id="PF00044">
    <property type="entry name" value="Gp_dh_N"/>
    <property type="match status" value="1"/>
</dbReference>
<comment type="caution">
    <text evidence="9">The sequence shown here is derived from an EMBL/GenBank/DDBJ whole genome shotgun (WGS) entry which is preliminary data.</text>
</comment>
<feature type="active site" description="Nucleophile" evidence="3">
    <location>
        <position position="152"/>
    </location>
</feature>
<dbReference type="InterPro" id="IPR020831">
    <property type="entry name" value="GlycerAld/Erythrose_P_DH"/>
</dbReference>
<dbReference type="SUPFAM" id="SSF51735">
    <property type="entry name" value="NAD(P)-binding Rossmann-fold domains"/>
    <property type="match status" value="1"/>
</dbReference>
<dbReference type="Gene3D" id="3.40.50.720">
    <property type="entry name" value="NAD(P)-binding Rossmann-like Domain"/>
    <property type="match status" value="1"/>
</dbReference>
<dbReference type="GO" id="GO:0051287">
    <property type="term" value="F:NAD binding"/>
    <property type="evidence" value="ECO:0007669"/>
    <property type="project" value="InterPro"/>
</dbReference>
<evidence type="ECO:0000256" key="4">
    <source>
        <dbReference type="PIRSR" id="PIRSR000149-2"/>
    </source>
</evidence>
<feature type="binding site" evidence="5">
    <location>
        <begin position="12"/>
        <end position="13"/>
    </location>
    <ligand>
        <name>NAD(+)</name>
        <dbReference type="ChEBI" id="CHEBI:57540"/>
    </ligand>
</feature>
<feature type="site" description="Activates thiol group during catalysis" evidence="6">
    <location>
        <position position="179"/>
    </location>
</feature>
<evidence type="ECO:0000256" key="3">
    <source>
        <dbReference type="PIRSR" id="PIRSR000149-1"/>
    </source>
</evidence>
<feature type="binding site" evidence="5">
    <location>
        <position position="316"/>
    </location>
    <ligand>
        <name>NAD(+)</name>
        <dbReference type="ChEBI" id="CHEBI:57540"/>
    </ligand>
</feature>
<keyword evidence="2" id="KW-0560">Oxidoreductase</keyword>
<dbReference type="Proteomes" id="UP000214588">
    <property type="component" value="Unassembled WGS sequence"/>
</dbReference>
<dbReference type="SUPFAM" id="SSF55347">
    <property type="entry name" value="Glyceraldehyde-3-phosphate dehydrogenase-like, C-terminal domain"/>
    <property type="match status" value="1"/>
</dbReference>
<dbReference type="CDD" id="cd05214">
    <property type="entry name" value="GAPDH_I_N"/>
    <property type="match status" value="1"/>
</dbReference>
<dbReference type="PIRSF" id="PIRSF000149">
    <property type="entry name" value="GAP_DH"/>
    <property type="match status" value="1"/>
</dbReference>
<dbReference type="InterPro" id="IPR006424">
    <property type="entry name" value="Glyceraldehyde-3-P_DH_1"/>
</dbReference>
<gene>
    <name evidence="9" type="primary">gap</name>
    <name evidence="9" type="ORF">CDO51_00545</name>
</gene>
<keyword evidence="5" id="KW-0547">Nucleotide-binding</keyword>
<evidence type="ECO:0000313" key="10">
    <source>
        <dbReference type="Proteomes" id="UP000214588"/>
    </source>
</evidence>
<dbReference type="OrthoDB" id="9803304at2"/>
<organism evidence="9 10">
    <name type="scientific">Natranaerobius trueperi</name>
    <dbReference type="NCBI Taxonomy" id="759412"/>
    <lineage>
        <taxon>Bacteria</taxon>
        <taxon>Bacillati</taxon>
        <taxon>Bacillota</taxon>
        <taxon>Clostridia</taxon>
        <taxon>Natranaerobiales</taxon>
        <taxon>Natranaerobiaceae</taxon>
        <taxon>Natranaerobius</taxon>
    </lineage>
</organism>
<dbReference type="PRINTS" id="PR00078">
    <property type="entry name" value="G3PDHDRGNASE"/>
</dbReference>
<feature type="binding site" evidence="4">
    <location>
        <begin position="210"/>
        <end position="211"/>
    </location>
    <ligand>
        <name>D-glyceraldehyde 3-phosphate</name>
        <dbReference type="ChEBI" id="CHEBI:59776"/>
    </ligand>
</feature>
<dbReference type="SMART" id="SM00846">
    <property type="entry name" value="Gp_dh_N"/>
    <property type="match status" value="1"/>
</dbReference>
<keyword evidence="10" id="KW-1185">Reference proteome</keyword>
<dbReference type="FunFam" id="3.30.360.10:FF:000002">
    <property type="entry name" value="Glyceraldehyde-3-phosphate dehydrogenase"/>
    <property type="match status" value="1"/>
</dbReference>
<feature type="domain" description="Glyceraldehyde 3-phosphate dehydrogenase NAD(P) binding" evidence="8">
    <location>
        <begin position="3"/>
        <end position="152"/>
    </location>
</feature>
<feature type="binding site" evidence="5">
    <location>
        <position position="34"/>
    </location>
    <ligand>
        <name>NAD(+)</name>
        <dbReference type="ChEBI" id="CHEBI:57540"/>
    </ligand>
</feature>
<accession>A0A226C3C7</accession>
<evidence type="ECO:0000259" key="8">
    <source>
        <dbReference type="SMART" id="SM00846"/>
    </source>
</evidence>
<dbReference type="GO" id="GO:0050661">
    <property type="term" value="F:NADP binding"/>
    <property type="evidence" value="ECO:0007669"/>
    <property type="project" value="InterPro"/>
</dbReference>
<dbReference type="Gene3D" id="3.30.360.10">
    <property type="entry name" value="Dihydrodipicolinate Reductase, domain 2"/>
    <property type="match status" value="1"/>
</dbReference>
<evidence type="ECO:0000256" key="7">
    <source>
        <dbReference type="RuleBase" id="RU000397"/>
    </source>
</evidence>
<evidence type="ECO:0000313" key="9">
    <source>
        <dbReference type="EMBL" id="OWZ84927.1"/>
    </source>
</evidence>
<protein>
    <submittedName>
        <fullName evidence="9">Type I glyceraldehyde-3-phosphate dehydrogenase</fullName>
    </submittedName>
</protein>
<reference evidence="9 10" key="1">
    <citation type="submission" date="2017-06" db="EMBL/GenBank/DDBJ databases">
        <title>Draft Genome Sequence of Natranaerobius trueperi halophilic, alkalithermophilic bacteria from soda lakes.</title>
        <authorList>
            <person name="Zhao B."/>
        </authorList>
    </citation>
    <scope>NUCLEOTIDE SEQUENCE [LARGE SCALE GENOMIC DNA]</scope>
    <source>
        <strain evidence="9 10">DSM 18760</strain>
    </source>
</reference>
<dbReference type="RefSeq" id="WP_089022351.1">
    <property type="nucleotide sequence ID" value="NZ_NIQC01000001.1"/>
</dbReference>
<dbReference type="InterPro" id="IPR020828">
    <property type="entry name" value="GlycerAld_3-P_DH_NAD(P)-bd"/>
</dbReference>
<dbReference type="EMBL" id="NIQC01000001">
    <property type="protein sequence ID" value="OWZ84927.1"/>
    <property type="molecule type" value="Genomic_DNA"/>
</dbReference>
<feature type="binding site" evidence="4">
    <location>
        <position position="233"/>
    </location>
    <ligand>
        <name>D-glyceraldehyde 3-phosphate</name>
        <dbReference type="ChEBI" id="CHEBI:59776"/>
    </ligand>
</feature>
<feature type="binding site" evidence="4">
    <location>
        <position position="182"/>
    </location>
    <ligand>
        <name>D-glyceraldehyde 3-phosphate</name>
        <dbReference type="ChEBI" id="CHEBI:59776"/>
    </ligand>
</feature>
<dbReference type="InterPro" id="IPR020829">
    <property type="entry name" value="GlycerAld_3-P_DH_cat"/>
</dbReference>
<dbReference type="GO" id="GO:0006006">
    <property type="term" value="P:glucose metabolic process"/>
    <property type="evidence" value="ECO:0007669"/>
    <property type="project" value="InterPro"/>
</dbReference>
<proteinExistence type="inferred from homology"/>
<dbReference type="CDD" id="cd18126">
    <property type="entry name" value="GAPDH_I_C"/>
    <property type="match status" value="1"/>
</dbReference>